<feature type="region of interest" description="Disordered" evidence="1">
    <location>
        <begin position="183"/>
        <end position="203"/>
    </location>
</feature>
<protein>
    <submittedName>
        <fullName evidence="2">Uncharacterized protein</fullName>
    </submittedName>
</protein>
<name>A0A1Y1HHG1_KLENI</name>
<keyword evidence="3" id="KW-1185">Reference proteome</keyword>
<evidence type="ECO:0000256" key="1">
    <source>
        <dbReference type="SAM" id="MobiDB-lite"/>
    </source>
</evidence>
<proteinExistence type="predicted"/>
<dbReference type="EMBL" id="DF236954">
    <property type="protein sequence ID" value="GAQ77905.1"/>
    <property type="molecule type" value="Genomic_DNA"/>
</dbReference>
<accession>A0A1Y1HHG1</accession>
<feature type="compositionally biased region" description="Low complexity" evidence="1">
    <location>
        <begin position="186"/>
        <end position="198"/>
    </location>
</feature>
<organism evidence="2 3">
    <name type="scientific">Klebsormidium nitens</name>
    <name type="common">Green alga</name>
    <name type="synonym">Ulothrix nitens</name>
    <dbReference type="NCBI Taxonomy" id="105231"/>
    <lineage>
        <taxon>Eukaryota</taxon>
        <taxon>Viridiplantae</taxon>
        <taxon>Streptophyta</taxon>
        <taxon>Klebsormidiophyceae</taxon>
        <taxon>Klebsormidiales</taxon>
        <taxon>Klebsormidiaceae</taxon>
        <taxon>Klebsormidium</taxon>
    </lineage>
</organism>
<dbReference type="Proteomes" id="UP000054558">
    <property type="component" value="Unassembled WGS sequence"/>
</dbReference>
<evidence type="ECO:0000313" key="3">
    <source>
        <dbReference type="Proteomes" id="UP000054558"/>
    </source>
</evidence>
<evidence type="ECO:0000313" key="2">
    <source>
        <dbReference type="EMBL" id="GAQ77905.1"/>
    </source>
</evidence>
<dbReference type="AlphaFoldDB" id="A0A1Y1HHG1"/>
<gene>
    <name evidence="2" type="ORF">KFL_000050420</name>
</gene>
<reference evidence="2 3" key="1">
    <citation type="journal article" date="2014" name="Nat. Commun.">
        <title>Klebsormidium flaccidum genome reveals primary factors for plant terrestrial adaptation.</title>
        <authorList>
            <person name="Hori K."/>
            <person name="Maruyama F."/>
            <person name="Fujisawa T."/>
            <person name="Togashi T."/>
            <person name="Yamamoto N."/>
            <person name="Seo M."/>
            <person name="Sato S."/>
            <person name="Yamada T."/>
            <person name="Mori H."/>
            <person name="Tajima N."/>
            <person name="Moriyama T."/>
            <person name="Ikeuchi M."/>
            <person name="Watanabe M."/>
            <person name="Wada H."/>
            <person name="Kobayashi K."/>
            <person name="Saito M."/>
            <person name="Masuda T."/>
            <person name="Sasaki-Sekimoto Y."/>
            <person name="Mashiguchi K."/>
            <person name="Awai K."/>
            <person name="Shimojima M."/>
            <person name="Masuda S."/>
            <person name="Iwai M."/>
            <person name="Nobusawa T."/>
            <person name="Narise T."/>
            <person name="Kondo S."/>
            <person name="Saito H."/>
            <person name="Sato R."/>
            <person name="Murakawa M."/>
            <person name="Ihara Y."/>
            <person name="Oshima-Yamada Y."/>
            <person name="Ohtaka K."/>
            <person name="Satoh M."/>
            <person name="Sonobe K."/>
            <person name="Ishii M."/>
            <person name="Ohtani R."/>
            <person name="Kanamori-Sato M."/>
            <person name="Honoki R."/>
            <person name="Miyazaki D."/>
            <person name="Mochizuki H."/>
            <person name="Umetsu J."/>
            <person name="Higashi K."/>
            <person name="Shibata D."/>
            <person name="Kamiya Y."/>
            <person name="Sato N."/>
            <person name="Nakamura Y."/>
            <person name="Tabata S."/>
            <person name="Ida S."/>
            <person name="Kurokawa K."/>
            <person name="Ohta H."/>
        </authorList>
    </citation>
    <scope>NUCLEOTIDE SEQUENCE [LARGE SCALE GENOMIC DNA]</scope>
    <source>
        <strain evidence="2 3">NIES-2285</strain>
    </source>
</reference>
<sequence length="618" mass="65261">MAFMTAQTASHMEVDLSASLYEADSLPSQTSFVDLISADSDMDLDPQEKEELLYSDELTFDIEDLGFDNPFADFEDTDPPPQGVQSLQEEFALAAGHLGQYQPLDFRVDEAVAGFGGFANPAGGLAHQAALVEEDYVRLRRAEGGRYGFDIVIRGGRAYPVLQNAAAAQAPRGDHGWHDLGHPVWHGGQEQQQQQGGQEQRRRHGVFRGGIGGDEFEGLLGIGEAALVGEDPVEGVGVCEHAPQAQENGVLNPANNGGELYIDPRDQADWRDDHPQRINFDFAAAAAAAAAAANDIAPAGARPPPPPRPDLPPPHAIAAAAVDVLASRHVSLEETWSHFSTSTRRLQSFLASVMSSSRRHLASTPQIAALQELFADGIAARAAQEAYSGRELGADWFAAAAQPFGGAQEALMRQVGGVVLDRPVIGDGVALGGAQEPVTRRIGGVALDRPMVGDAAAFGGAQEPLMRQFGGVPLDRPMVGDAAAFGGAQEPLMRRFGGVPLDHPMIGDAAEVLRVERELGAARGLVADMAAAYGPAVPVRGELVFIGGRGQDGRGCQLANIARNTALSSGLETSASKRAKYALKMKNKTMKRNPTAVLTACKLTLPSVFATLPTVAVC</sequence>